<evidence type="ECO:0000256" key="9">
    <source>
        <dbReference type="ARBA" id="ARBA00022691"/>
    </source>
</evidence>
<evidence type="ECO:0000256" key="1">
    <source>
        <dbReference type="ARBA" id="ARBA00004496"/>
    </source>
</evidence>
<dbReference type="GO" id="GO:0070475">
    <property type="term" value="P:rRNA base methylation"/>
    <property type="evidence" value="ECO:0007669"/>
    <property type="project" value="TreeGrafter"/>
</dbReference>
<comment type="subcellular location">
    <subcellularLocation>
        <location evidence="1 12">Cytoplasm</location>
    </subcellularLocation>
</comment>
<evidence type="ECO:0000259" key="13">
    <source>
        <dbReference type="Pfam" id="PF04452"/>
    </source>
</evidence>
<feature type="domain" description="Ribosomal RNA small subunit methyltransferase E PUA-like" evidence="14">
    <location>
        <begin position="29"/>
        <end position="76"/>
    </location>
</feature>
<protein>
    <recommendedName>
        <fullName evidence="4 12">Ribosomal RNA small subunit methyltransferase E</fullName>
        <ecNumber evidence="3 12">2.1.1.193</ecNumber>
    </recommendedName>
</protein>
<evidence type="ECO:0000256" key="7">
    <source>
        <dbReference type="ARBA" id="ARBA00022603"/>
    </source>
</evidence>
<evidence type="ECO:0000256" key="4">
    <source>
        <dbReference type="ARBA" id="ARBA00013673"/>
    </source>
</evidence>
<dbReference type="Gene3D" id="3.40.1280.10">
    <property type="match status" value="1"/>
</dbReference>
<evidence type="ECO:0000259" key="14">
    <source>
        <dbReference type="Pfam" id="PF20260"/>
    </source>
</evidence>
<evidence type="ECO:0000256" key="12">
    <source>
        <dbReference type="PIRNR" id="PIRNR015601"/>
    </source>
</evidence>
<sequence length="275" mass="28276">MCDGCPQDPQAVAAAAAVLEHGPGQSVTITGDEGFHAVTVKRISCGDTITVTNGHGVAATVRVTDTTGKDRLTGTIVGGAERARPAVGIAVVQALPKSDRAESPVQLATQAGAAVVVPWQAERCIAKWKGAKKDRAQAKWRSAAIEAAKQSRRTTVPRVTDMVTTAQLAGHIARVRDNGSVVIVLDENARQPLTGLAVWDRIAAGPVGGDTDPDALFSGCDVVVIVGPEGGIGDGEKQRLIDAGAIPALLGPEVFRTVTAAMAACVAVSVLTGRW</sequence>
<dbReference type="Gene3D" id="2.40.240.20">
    <property type="entry name" value="Hypothetical PUA domain-like, domain 1"/>
    <property type="match status" value="1"/>
</dbReference>
<dbReference type="InterPro" id="IPR029026">
    <property type="entry name" value="tRNA_m1G_MTases_N"/>
</dbReference>
<evidence type="ECO:0000256" key="5">
    <source>
        <dbReference type="ARBA" id="ARBA00022490"/>
    </source>
</evidence>
<proteinExistence type="inferred from homology"/>
<dbReference type="NCBIfam" id="TIGR00046">
    <property type="entry name" value="RsmE family RNA methyltransferase"/>
    <property type="match status" value="1"/>
</dbReference>
<keyword evidence="16" id="KW-1185">Reference proteome</keyword>
<dbReference type="GO" id="GO:0005737">
    <property type="term" value="C:cytoplasm"/>
    <property type="evidence" value="ECO:0007669"/>
    <property type="project" value="UniProtKB-SubCell"/>
</dbReference>
<evidence type="ECO:0000256" key="11">
    <source>
        <dbReference type="ARBA" id="ARBA00047944"/>
    </source>
</evidence>
<accession>A0A939E2D7</accession>
<evidence type="ECO:0000313" key="16">
    <source>
        <dbReference type="Proteomes" id="UP000664332"/>
    </source>
</evidence>
<feature type="domain" description="Ribosomal RNA small subunit methyltransferase E methyltransferase" evidence="13">
    <location>
        <begin position="88"/>
        <end position="268"/>
    </location>
</feature>
<dbReference type="EC" id="2.1.1.193" evidence="3 12"/>
<dbReference type="CDD" id="cd18084">
    <property type="entry name" value="RsmE-like"/>
    <property type="match status" value="1"/>
</dbReference>
<dbReference type="InterPro" id="IPR046886">
    <property type="entry name" value="RsmE_MTase_dom"/>
</dbReference>
<dbReference type="InterPro" id="IPR046887">
    <property type="entry name" value="RsmE_PUA-like"/>
</dbReference>
<evidence type="ECO:0000256" key="2">
    <source>
        <dbReference type="ARBA" id="ARBA00005528"/>
    </source>
</evidence>
<gene>
    <name evidence="15" type="ORF">JZY06_06330</name>
</gene>
<dbReference type="GO" id="GO:0070042">
    <property type="term" value="F:rRNA (uridine-N3-)-methyltransferase activity"/>
    <property type="evidence" value="ECO:0007669"/>
    <property type="project" value="TreeGrafter"/>
</dbReference>
<reference evidence="15" key="1">
    <citation type="submission" date="2021-03" db="EMBL/GenBank/DDBJ databases">
        <authorList>
            <person name="Sun Q."/>
        </authorList>
    </citation>
    <scope>NUCLEOTIDE SEQUENCE</scope>
    <source>
        <strain evidence="15">CCM 8862</strain>
    </source>
</reference>
<name>A0A939E2D7_9CORY</name>
<comment type="similarity">
    <text evidence="2 12">Belongs to the RNA methyltransferase RsmE family.</text>
</comment>
<keyword evidence="9 12" id="KW-0949">S-adenosyl-L-methionine</keyword>
<dbReference type="EMBL" id="JAFLEQ010000008">
    <property type="protein sequence ID" value="MBN9644232.1"/>
    <property type="molecule type" value="Genomic_DNA"/>
</dbReference>
<dbReference type="InterPro" id="IPR015947">
    <property type="entry name" value="PUA-like_sf"/>
</dbReference>
<keyword evidence="8 12" id="KW-0808">Transferase</keyword>
<dbReference type="PANTHER" id="PTHR30027:SF3">
    <property type="entry name" value="16S RRNA (URACIL(1498)-N(3))-METHYLTRANSFERASE"/>
    <property type="match status" value="1"/>
</dbReference>
<dbReference type="SUPFAM" id="SSF75217">
    <property type="entry name" value="alpha/beta knot"/>
    <property type="match status" value="1"/>
</dbReference>
<evidence type="ECO:0000256" key="10">
    <source>
        <dbReference type="ARBA" id="ARBA00025699"/>
    </source>
</evidence>
<keyword evidence="5 12" id="KW-0963">Cytoplasm</keyword>
<dbReference type="PIRSF" id="PIRSF015601">
    <property type="entry name" value="MTase_slr0722"/>
    <property type="match status" value="1"/>
</dbReference>
<dbReference type="InterPro" id="IPR006700">
    <property type="entry name" value="RsmE"/>
</dbReference>
<evidence type="ECO:0000256" key="8">
    <source>
        <dbReference type="ARBA" id="ARBA00022679"/>
    </source>
</evidence>
<dbReference type="SUPFAM" id="SSF88697">
    <property type="entry name" value="PUA domain-like"/>
    <property type="match status" value="1"/>
</dbReference>
<evidence type="ECO:0000256" key="6">
    <source>
        <dbReference type="ARBA" id="ARBA00022552"/>
    </source>
</evidence>
<comment type="catalytic activity">
    <reaction evidence="11 12">
        <text>uridine(1498) in 16S rRNA + S-adenosyl-L-methionine = N(3)-methyluridine(1498) in 16S rRNA + S-adenosyl-L-homocysteine + H(+)</text>
        <dbReference type="Rhea" id="RHEA:42920"/>
        <dbReference type="Rhea" id="RHEA-COMP:10283"/>
        <dbReference type="Rhea" id="RHEA-COMP:10284"/>
        <dbReference type="ChEBI" id="CHEBI:15378"/>
        <dbReference type="ChEBI" id="CHEBI:57856"/>
        <dbReference type="ChEBI" id="CHEBI:59789"/>
        <dbReference type="ChEBI" id="CHEBI:65315"/>
        <dbReference type="ChEBI" id="CHEBI:74502"/>
        <dbReference type="EC" id="2.1.1.193"/>
    </reaction>
</comment>
<dbReference type="InterPro" id="IPR029028">
    <property type="entry name" value="Alpha/beta_knot_MTases"/>
</dbReference>
<dbReference type="Pfam" id="PF20260">
    <property type="entry name" value="PUA_4"/>
    <property type="match status" value="1"/>
</dbReference>
<comment type="caution">
    <text evidence="15">The sequence shown here is derived from an EMBL/GenBank/DDBJ whole genome shotgun (WGS) entry which is preliminary data.</text>
</comment>
<dbReference type="AlphaFoldDB" id="A0A939E2D7"/>
<dbReference type="PANTHER" id="PTHR30027">
    <property type="entry name" value="RIBOSOMAL RNA SMALL SUBUNIT METHYLTRANSFERASE E"/>
    <property type="match status" value="1"/>
</dbReference>
<evidence type="ECO:0000256" key="3">
    <source>
        <dbReference type="ARBA" id="ARBA00012328"/>
    </source>
</evidence>
<dbReference type="NCBIfam" id="NF008693">
    <property type="entry name" value="PRK11713.2-3"/>
    <property type="match status" value="1"/>
</dbReference>
<dbReference type="Pfam" id="PF04452">
    <property type="entry name" value="Methyltrans_RNA"/>
    <property type="match status" value="1"/>
</dbReference>
<dbReference type="Proteomes" id="UP000664332">
    <property type="component" value="Unassembled WGS sequence"/>
</dbReference>
<organism evidence="15 16">
    <name type="scientific">Corynebacterium mendelii</name>
    <dbReference type="NCBI Taxonomy" id="2765362"/>
    <lineage>
        <taxon>Bacteria</taxon>
        <taxon>Bacillati</taxon>
        <taxon>Actinomycetota</taxon>
        <taxon>Actinomycetes</taxon>
        <taxon>Mycobacteriales</taxon>
        <taxon>Corynebacteriaceae</taxon>
        <taxon>Corynebacterium</taxon>
    </lineage>
</organism>
<evidence type="ECO:0000313" key="15">
    <source>
        <dbReference type="EMBL" id="MBN9644232.1"/>
    </source>
</evidence>
<keyword evidence="7 12" id="KW-0489">Methyltransferase</keyword>
<comment type="function">
    <text evidence="10 12">Specifically methylates the N3 position of the uracil ring of uridine 1498 (m3U1498) in 16S rRNA. Acts on the fully assembled 30S ribosomal subunit.</text>
</comment>
<keyword evidence="6 12" id="KW-0698">rRNA processing</keyword>